<dbReference type="InterPro" id="IPR008288">
    <property type="entry name" value="PARP"/>
</dbReference>
<evidence type="ECO:0000256" key="14">
    <source>
        <dbReference type="ARBA" id="ARBA00022765"/>
    </source>
</evidence>
<evidence type="ECO:0000256" key="20">
    <source>
        <dbReference type="ARBA" id="ARBA00023125"/>
    </source>
</evidence>
<keyword evidence="5" id="KW-0963">Cytoplasm</keyword>
<feature type="domain" description="PARP catalytic" evidence="35">
    <location>
        <begin position="768"/>
        <end position="950"/>
    </location>
</feature>
<dbReference type="Gene3D" id="3.90.640.80">
    <property type="match status" value="1"/>
</dbReference>
<dbReference type="InterPro" id="IPR001510">
    <property type="entry name" value="Znf_PARP"/>
</dbReference>
<keyword evidence="20 30" id="KW-0238">DNA-binding</keyword>
<dbReference type="PROSITE" id="PS51060">
    <property type="entry name" value="PARP_ALPHA_HD"/>
    <property type="match status" value="1"/>
</dbReference>
<dbReference type="InParanoid" id="D6WDU4"/>
<evidence type="ECO:0000259" key="35">
    <source>
        <dbReference type="PROSITE" id="PS51059"/>
    </source>
</evidence>
<evidence type="ECO:0000259" key="34">
    <source>
        <dbReference type="PROSITE" id="PS50172"/>
    </source>
</evidence>
<dbReference type="HOGENOM" id="CLU_004841_0_0_1"/>
<proteinExistence type="inferred from homology"/>
<keyword evidence="19 30" id="KW-0520">NAD</keyword>
<dbReference type="PROSITE" id="PS51059">
    <property type="entry name" value="PARP_CATALYTIC"/>
    <property type="match status" value="1"/>
</dbReference>
<dbReference type="InterPro" id="IPR012317">
    <property type="entry name" value="Poly(ADP-ribose)pol_cat_dom"/>
</dbReference>
<evidence type="ECO:0000259" key="33">
    <source>
        <dbReference type="PROSITE" id="PS50064"/>
    </source>
</evidence>
<dbReference type="GO" id="GO:0003677">
    <property type="term" value="F:DNA binding"/>
    <property type="evidence" value="ECO:0007669"/>
    <property type="project" value="UniProtKB-UniRule"/>
</dbReference>
<evidence type="ECO:0000256" key="13">
    <source>
        <dbReference type="ARBA" id="ARBA00022737"/>
    </source>
</evidence>
<keyword evidence="21" id="KW-0804">Transcription</keyword>
<dbReference type="CDD" id="cd01437">
    <property type="entry name" value="parp_like"/>
    <property type="match status" value="1"/>
</dbReference>
<dbReference type="GO" id="GO:0140805">
    <property type="term" value="F:NAD+-protein-serine ADP-ribosyltransferase activity"/>
    <property type="evidence" value="ECO:0007669"/>
    <property type="project" value="RHEA"/>
</dbReference>
<feature type="domain" description="PARP alpha-helical" evidence="36">
    <location>
        <begin position="645"/>
        <end position="762"/>
    </location>
</feature>
<keyword evidence="8" id="KW-0399">Innate immunity</keyword>
<dbReference type="Pfam" id="PF00533">
    <property type="entry name" value="BRCT"/>
    <property type="match status" value="1"/>
</dbReference>
<evidence type="ECO:0000256" key="31">
    <source>
        <dbReference type="RuleBase" id="RU362114"/>
    </source>
</evidence>
<evidence type="ECO:0000256" key="25">
    <source>
        <dbReference type="ARBA" id="ARBA00024347"/>
    </source>
</evidence>
<keyword evidence="14" id="KW-0013">ADP-ribosylation</keyword>
<dbReference type="GO" id="GO:0005730">
    <property type="term" value="C:nucleolus"/>
    <property type="evidence" value="ECO:0000318"/>
    <property type="project" value="GO_Central"/>
</dbReference>
<keyword evidence="6" id="KW-1017">Isopeptide bond</keyword>
<dbReference type="Pfam" id="PF00644">
    <property type="entry name" value="PARP"/>
    <property type="match status" value="1"/>
</dbReference>
<keyword evidence="16 30" id="KW-0862">Zinc</keyword>
<dbReference type="InterPro" id="IPR036930">
    <property type="entry name" value="WGR_dom_sf"/>
</dbReference>
<dbReference type="Gene3D" id="3.40.50.10190">
    <property type="entry name" value="BRCT domain"/>
    <property type="match status" value="1"/>
</dbReference>
<keyword evidence="39" id="KW-1185">Reference proteome</keyword>
<comment type="catalytic activity">
    <reaction evidence="24">
        <text>L-aspartyl-[protein] + NAD(+) = 4-O-(ADP-D-ribosyl)-L-aspartyl-[protein] + nicotinamide</text>
        <dbReference type="Rhea" id="RHEA:54424"/>
        <dbReference type="Rhea" id="RHEA-COMP:9867"/>
        <dbReference type="Rhea" id="RHEA-COMP:13832"/>
        <dbReference type="ChEBI" id="CHEBI:17154"/>
        <dbReference type="ChEBI" id="CHEBI:29961"/>
        <dbReference type="ChEBI" id="CHEBI:57540"/>
        <dbReference type="ChEBI" id="CHEBI:138102"/>
    </reaction>
    <physiologicalReaction direction="left-to-right" evidence="24">
        <dbReference type="Rhea" id="RHEA:54425"/>
    </physiologicalReaction>
</comment>
<feature type="domain" description="PARP-type" evidence="33">
    <location>
        <begin position="116"/>
        <end position="205"/>
    </location>
</feature>
<dbReference type="SMART" id="SM00773">
    <property type="entry name" value="WGR"/>
    <property type="match status" value="1"/>
</dbReference>
<keyword evidence="22 30" id="KW-0539">Nucleus</keyword>
<keyword evidence="13" id="KW-0677">Repeat</keyword>
<dbReference type="Proteomes" id="UP000007266">
    <property type="component" value="Linkage group 3"/>
</dbReference>
<dbReference type="GO" id="GO:0140807">
    <property type="term" value="F:NAD+-protein-glutamate ADP-ribosyltransferase activity"/>
    <property type="evidence" value="ECO:0007669"/>
    <property type="project" value="RHEA"/>
</dbReference>
<evidence type="ECO:0000256" key="7">
    <source>
        <dbReference type="ARBA" id="ARBA00022533"/>
    </source>
</evidence>
<feature type="domain" description="BRCT" evidence="34">
    <location>
        <begin position="377"/>
        <end position="454"/>
    </location>
</feature>
<evidence type="ECO:0000256" key="18">
    <source>
        <dbReference type="ARBA" id="ARBA00023015"/>
    </source>
</evidence>
<dbReference type="PANTHER" id="PTHR10459">
    <property type="entry name" value="DNA LIGASE"/>
    <property type="match status" value="1"/>
</dbReference>
<dbReference type="GO" id="GO:0008270">
    <property type="term" value="F:zinc ion binding"/>
    <property type="evidence" value="ECO:0007669"/>
    <property type="project" value="UniProtKB-KW"/>
</dbReference>
<evidence type="ECO:0000256" key="19">
    <source>
        <dbReference type="ARBA" id="ARBA00023027"/>
    </source>
</evidence>
<keyword evidence="9 30" id="KW-0328">Glycosyltransferase</keyword>
<accession>D6WDU4</accession>
<dbReference type="PROSITE" id="PS50064">
    <property type="entry name" value="ZF_PARP_2"/>
    <property type="match status" value="2"/>
</dbReference>
<dbReference type="InterPro" id="IPR036957">
    <property type="entry name" value="Znf_PARP_sf"/>
</dbReference>
<feature type="domain" description="PARP-type" evidence="33">
    <location>
        <begin position="5"/>
        <end position="87"/>
    </location>
</feature>
<dbReference type="FunFam" id="3.30.1740.10:FF:000006">
    <property type="entry name" value="Poly [ADP-ribose] polymerase"/>
    <property type="match status" value="1"/>
</dbReference>
<evidence type="ECO:0000256" key="6">
    <source>
        <dbReference type="ARBA" id="ARBA00022499"/>
    </source>
</evidence>
<dbReference type="FunCoup" id="D6WDU4">
    <property type="interactions" value="412"/>
</dbReference>
<evidence type="ECO:0000313" key="39">
    <source>
        <dbReference type="Proteomes" id="UP000007266"/>
    </source>
</evidence>
<comment type="catalytic activity">
    <reaction evidence="29">
        <text>L-seryl-[protein] + NAD(+) = O-(ADP-D-ribosyl)-L-seryl-[protein] + nicotinamide + H(+)</text>
        <dbReference type="Rhea" id="RHEA:58232"/>
        <dbReference type="Rhea" id="RHEA-COMP:9863"/>
        <dbReference type="Rhea" id="RHEA-COMP:15091"/>
        <dbReference type="ChEBI" id="CHEBI:15378"/>
        <dbReference type="ChEBI" id="CHEBI:17154"/>
        <dbReference type="ChEBI" id="CHEBI:29999"/>
        <dbReference type="ChEBI" id="CHEBI:57540"/>
        <dbReference type="ChEBI" id="CHEBI:142556"/>
    </reaction>
    <physiologicalReaction direction="left-to-right" evidence="29">
        <dbReference type="Rhea" id="RHEA:58233"/>
    </physiologicalReaction>
</comment>
<evidence type="ECO:0000256" key="17">
    <source>
        <dbReference type="ARBA" id="ARBA00022859"/>
    </source>
</evidence>
<keyword evidence="17" id="KW-0391">Immunity</keyword>
<dbReference type="GO" id="GO:0003950">
    <property type="term" value="F:NAD+ poly-ADP-ribosyltransferase activity"/>
    <property type="evidence" value="ECO:0000318"/>
    <property type="project" value="GO_Central"/>
</dbReference>
<evidence type="ECO:0000256" key="26">
    <source>
        <dbReference type="ARBA" id="ARBA00033987"/>
    </source>
</evidence>
<dbReference type="GO" id="GO:0140815">
    <property type="term" value="F:NAD+-protein-histidine ADP-ribosyltransferase activity"/>
    <property type="evidence" value="ECO:0007669"/>
    <property type="project" value="RHEA"/>
</dbReference>
<protein>
    <recommendedName>
        <fullName evidence="30 31">Poly [ADP-ribose] polymerase</fullName>
        <ecNumber evidence="30">2.4.2.30</ecNumber>
    </recommendedName>
</protein>
<dbReference type="SUPFAM" id="SSF47587">
    <property type="entry name" value="Domain of poly(ADP-ribose) polymerase"/>
    <property type="match status" value="1"/>
</dbReference>
<dbReference type="SUPFAM" id="SSF142921">
    <property type="entry name" value="WGR domain-like"/>
    <property type="match status" value="1"/>
</dbReference>
<evidence type="ECO:0000256" key="30">
    <source>
        <dbReference type="PIRNR" id="PIRNR000489"/>
    </source>
</evidence>
<dbReference type="InterPro" id="IPR004102">
    <property type="entry name" value="Poly(ADP-ribose)pol_reg_dom"/>
</dbReference>
<organism evidence="38 39">
    <name type="scientific">Tribolium castaneum</name>
    <name type="common">Red flour beetle</name>
    <dbReference type="NCBI Taxonomy" id="7070"/>
    <lineage>
        <taxon>Eukaryota</taxon>
        <taxon>Metazoa</taxon>
        <taxon>Ecdysozoa</taxon>
        <taxon>Arthropoda</taxon>
        <taxon>Hexapoda</taxon>
        <taxon>Insecta</taxon>
        <taxon>Pterygota</taxon>
        <taxon>Neoptera</taxon>
        <taxon>Endopterygota</taxon>
        <taxon>Coleoptera</taxon>
        <taxon>Polyphaga</taxon>
        <taxon>Cucujiformia</taxon>
        <taxon>Tenebrionidae</taxon>
        <taxon>Tenebrionidae incertae sedis</taxon>
        <taxon>Tribolium</taxon>
    </lineage>
</organism>
<comment type="catalytic activity">
    <reaction evidence="28">
        <text>L-tyrosyl-[protein] + NAD(+) = O-(ADP-D-ribosyl)-L-tyrosyl-[protein] + nicotinamide + H(+)</text>
        <dbReference type="Rhea" id="RHEA:58236"/>
        <dbReference type="Rhea" id="RHEA-COMP:10136"/>
        <dbReference type="Rhea" id="RHEA-COMP:15092"/>
        <dbReference type="ChEBI" id="CHEBI:15378"/>
        <dbReference type="ChEBI" id="CHEBI:17154"/>
        <dbReference type="ChEBI" id="CHEBI:46858"/>
        <dbReference type="ChEBI" id="CHEBI:57540"/>
        <dbReference type="ChEBI" id="CHEBI:142557"/>
    </reaction>
    <physiologicalReaction direction="left-to-right" evidence="28">
        <dbReference type="Rhea" id="RHEA:58237"/>
    </physiologicalReaction>
</comment>
<dbReference type="InterPro" id="IPR001357">
    <property type="entry name" value="BRCT_dom"/>
</dbReference>
<gene>
    <name evidence="38" type="primary">AUGUSTUS-3.0.2_03717</name>
    <name evidence="38" type="ORF">TcasGA2_TC003717</name>
</gene>
<dbReference type="InterPro" id="IPR049296">
    <property type="entry name" value="PARP1-like_PADR1_N"/>
</dbReference>
<sequence length="950" mass="108556">MDLPYRAEYAKSGRSNCRGCKSPIGQGTVRLAVMVQSPFHDGMMPNWHHLHCFFNKQRPKSEDDIYHFETLRLEDQEIIREKLSNMGSIIVPEKKGKGKKRDATAIAQKNAALKDFKIEYAKSGRAACRGCEQKILKDEIRISKKDFETDIGKKYGGQDMWHHVTCFAQLRAELGYFESADQLPGFKSLKKEDQAETKKALPAIKQEDVPDVKKVKKEEDVVDGFTEEQSKLYKEQTELIFKHRDQLEKNLSKEELAMLLQHNDQEVPPGKDRVLDRLADIMTFGALVPCSVCKHGQLVFEKFGYICKGNLTEYTKCRTQVKEPPRKPFKVPAELKQYPFLKKYKYVPRTRVVKNAPPSYSVKKEEGEENAEPKVKREAPALYNMEFVILGQPDMGKEELKRRIVKLGGKVVTKISGTVMAVFASKADVEKMGARMKVVQEEKIHVVSEDFIEEAPQHKGKIPELVISKSICDWGSDPTTRLPPERSSSKSKSGSIYTKSMPSKVKLTVKGGSAVDPDSGLEHKAHVYTTEHNKYFAVLSKTDIQTNKNSYYKLQLLEADAGNKYWIFRSWGRIGTTIGGNKLEKFYHLHDALLEFHKQYEEKTGNRWENRFEFQKIPALFCPVDVDFGDVDEDQSKSMDITDSASTLPLPIQNLIRKIFDVKAMQKLMLEFELDTEKMPLGKLSKKQISKAYAVLAELQQLVDTGGAEAMLVDASNRFYTFIPHSFGVDNPPTLNDAETIKKKIEMLDSLMELEIAYNLMKSSGSEHTVDSYYKQLNTEIDVLKTDSEEYKIIQEYVTNTHAATHGGYSLNIKNVFTIKRQGEDKRFRPFKKLHNHKLLWHGSRTTNFAGILSKGCALRRRKLPLLGTCSVKVSTLPTWCPSRPITVVLRFRIRLDCCCCVMLRWEILTRETKLSTWKSYQKGNTVPKVWAGLSLTLKHPRPLTELRCR</sequence>
<evidence type="ECO:0000259" key="37">
    <source>
        <dbReference type="PROSITE" id="PS51977"/>
    </source>
</evidence>
<evidence type="ECO:0000256" key="1">
    <source>
        <dbReference type="ARBA" id="ARBA00004286"/>
    </source>
</evidence>
<dbReference type="SUPFAM" id="SSF52113">
    <property type="entry name" value="BRCT domain"/>
    <property type="match status" value="1"/>
</dbReference>
<feature type="region of interest" description="Disordered" evidence="32">
    <location>
        <begin position="477"/>
        <end position="498"/>
    </location>
</feature>
<evidence type="ECO:0000313" key="38">
    <source>
        <dbReference type="EMBL" id="EFA00829.2"/>
    </source>
</evidence>
<dbReference type="GO" id="GO:0051287">
    <property type="term" value="F:NAD binding"/>
    <property type="evidence" value="ECO:0007669"/>
    <property type="project" value="UniProtKB-UniRule"/>
</dbReference>
<evidence type="ECO:0000256" key="8">
    <source>
        <dbReference type="ARBA" id="ARBA00022588"/>
    </source>
</evidence>
<dbReference type="InterPro" id="IPR036616">
    <property type="entry name" value="Poly(ADP-ribose)pol_reg_dom_sf"/>
</dbReference>
<comment type="catalytic activity">
    <reaction evidence="26 30">
        <text>NAD(+) + (ADP-D-ribosyl)n-acceptor = nicotinamide + (ADP-D-ribosyl)n+1-acceptor + H(+).</text>
        <dbReference type="EC" id="2.4.2.30"/>
    </reaction>
</comment>
<keyword evidence="11" id="KW-0548">Nucleotidyltransferase</keyword>
<evidence type="ECO:0000256" key="12">
    <source>
        <dbReference type="ARBA" id="ARBA00022723"/>
    </source>
</evidence>
<evidence type="ECO:0000256" key="15">
    <source>
        <dbReference type="ARBA" id="ARBA00022771"/>
    </source>
</evidence>
<evidence type="ECO:0000256" key="28">
    <source>
        <dbReference type="ARBA" id="ARBA00048339"/>
    </source>
</evidence>
<dbReference type="GO" id="GO:0045087">
    <property type="term" value="P:innate immune response"/>
    <property type="evidence" value="ECO:0007669"/>
    <property type="project" value="UniProtKB-KW"/>
</dbReference>
<keyword evidence="4" id="KW-0158">Chromosome</keyword>
<feature type="domain" description="WGR" evidence="37">
    <location>
        <begin position="524"/>
        <end position="621"/>
    </location>
</feature>
<dbReference type="FunFam" id="3.40.50.10190:FF:000051">
    <property type="entry name" value="Poly [ADP-ribose] polymerase"/>
    <property type="match status" value="1"/>
</dbReference>
<evidence type="ECO:0000256" key="32">
    <source>
        <dbReference type="SAM" id="MobiDB-lite"/>
    </source>
</evidence>
<dbReference type="Gene3D" id="1.20.142.10">
    <property type="entry name" value="Poly(ADP-ribose) polymerase, regulatory domain"/>
    <property type="match status" value="1"/>
</dbReference>
<dbReference type="CDD" id="cd17747">
    <property type="entry name" value="BRCT_PARP1"/>
    <property type="match status" value="1"/>
</dbReference>
<dbReference type="InterPro" id="IPR012982">
    <property type="entry name" value="PARP1-like_PADR1_Zn_ribbon"/>
</dbReference>
<evidence type="ECO:0000256" key="2">
    <source>
        <dbReference type="ARBA" id="ARBA00004514"/>
    </source>
</evidence>
<comment type="catalytic activity">
    <reaction evidence="23">
        <text>L-glutamyl-[protein] + NAD(+) = 5-O-(ADP-D-ribosyl)-L-glutamyl-[protein] + nicotinamide</text>
        <dbReference type="Rhea" id="RHEA:58224"/>
        <dbReference type="Rhea" id="RHEA-COMP:10208"/>
        <dbReference type="Rhea" id="RHEA-COMP:15089"/>
        <dbReference type="ChEBI" id="CHEBI:17154"/>
        <dbReference type="ChEBI" id="CHEBI:29973"/>
        <dbReference type="ChEBI" id="CHEBI:57540"/>
        <dbReference type="ChEBI" id="CHEBI:142540"/>
    </reaction>
    <physiologicalReaction direction="left-to-right" evidence="23">
        <dbReference type="Rhea" id="RHEA:58225"/>
    </physiologicalReaction>
</comment>
<dbReference type="GO" id="GO:0016779">
    <property type="term" value="F:nucleotidyltransferase activity"/>
    <property type="evidence" value="ECO:0007669"/>
    <property type="project" value="UniProtKB-KW"/>
</dbReference>
<dbReference type="SMART" id="SM01336">
    <property type="entry name" value="zf-PARP"/>
    <property type="match status" value="2"/>
</dbReference>
<dbReference type="FunFam" id="3.90.228.10:FF:000045">
    <property type="entry name" value="Poly [ADP-ribose] polymerase"/>
    <property type="match status" value="1"/>
</dbReference>
<dbReference type="SMART" id="SM01335">
    <property type="entry name" value="PADR1"/>
    <property type="match status" value="1"/>
</dbReference>
<dbReference type="PROSITE" id="PS52007">
    <property type="entry name" value="PADR1"/>
    <property type="match status" value="1"/>
</dbReference>
<dbReference type="InterPro" id="IPR008893">
    <property type="entry name" value="WGR_domain"/>
</dbReference>
<dbReference type="AlphaFoldDB" id="D6WDU4"/>
<evidence type="ECO:0000256" key="11">
    <source>
        <dbReference type="ARBA" id="ARBA00022695"/>
    </source>
</evidence>
<evidence type="ECO:0000256" key="9">
    <source>
        <dbReference type="ARBA" id="ARBA00022676"/>
    </source>
</evidence>
<dbReference type="PROSITE" id="PS50172">
    <property type="entry name" value="BRCT"/>
    <property type="match status" value="1"/>
</dbReference>
<evidence type="ECO:0000256" key="27">
    <source>
        <dbReference type="ARBA" id="ARBA00048241"/>
    </source>
</evidence>
<dbReference type="FunFam" id="1.20.142.10:FF:000001">
    <property type="entry name" value="Poly [ADP-ribose] polymerase"/>
    <property type="match status" value="1"/>
</dbReference>
<dbReference type="STRING" id="7070.D6WDU4"/>
<dbReference type="CDD" id="cd08001">
    <property type="entry name" value="WGR_PARP1_like"/>
    <property type="match status" value="1"/>
</dbReference>
<dbReference type="Pfam" id="PF08063">
    <property type="entry name" value="Zn_ribbon_PADR1"/>
    <property type="match status" value="1"/>
</dbReference>
<evidence type="ECO:0000256" key="21">
    <source>
        <dbReference type="ARBA" id="ARBA00023163"/>
    </source>
</evidence>
<keyword evidence="12 30" id="KW-0479">Metal-binding</keyword>
<dbReference type="EMBL" id="KQ971323">
    <property type="protein sequence ID" value="EFA00829.2"/>
    <property type="molecule type" value="Genomic_DNA"/>
</dbReference>
<dbReference type="PROSITE" id="PS51977">
    <property type="entry name" value="WGR"/>
    <property type="match status" value="1"/>
</dbReference>
<evidence type="ECO:0000259" key="36">
    <source>
        <dbReference type="PROSITE" id="PS51060"/>
    </source>
</evidence>
<dbReference type="Pfam" id="PF21728">
    <property type="entry name" value="PADR1_N"/>
    <property type="match status" value="1"/>
</dbReference>
<dbReference type="SUPFAM" id="SSF56399">
    <property type="entry name" value="ADP-ribosylation"/>
    <property type="match status" value="1"/>
</dbReference>
<dbReference type="PANTHER" id="PTHR10459:SF112">
    <property type="entry name" value="POLY [ADP-RIBOSE] POLYMERASE 1"/>
    <property type="match status" value="1"/>
</dbReference>
<keyword evidence="10 30" id="KW-0808">Transferase</keyword>
<dbReference type="InterPro" id="IPR050800">
    <property type="entry name" value="ARTD/PARP"/>
</dbReference>
<dbReference type="Gene3D" id="3.90.228.10">
    <property type="match status" value="1"/>
</dbReference>
<evidence type="ECO:0000256" key="3">
    <source>
        <dbReference type="ARBA" id="ARBA00004604"/>
    </source>
</evidence>
<evidence type="ECO:0000256" key="29">
    <source>
        <dbReference type="ARBA" id="ARBA00048575"/>
    </source>
</evidence>
<evidence type="ECO:0000256" key="10">
    <source>
        <dbReference type="ARBA" id="ARBA00022679"/>
    </source>
</evidence>
<evidence type="ECO:0000256" key="4">
    <source>
        <dbReference type="ARBA" id="ARBA00022454"/>
    </source>
</evidence>
<dbReference type="Pfam" id="PF02877">
    <property type="entry name" value="PARP_reg"/>
    <property type="match status" value="1"/>
</dbReference>
<keyword evidence="7" id="KW-0021">Allosteric enzyme</keyword>
<evidence type="ECO:0000256" key="22">
    <source>
        <dbReference type="ARBA" id="ARBA00023242"/>
    </source>
</evidence>
<dbReference type="GO" id="GO:0005829">
    <property type="term" value="C:cytosol"/>
    <property type="evidence" value="ECO:0007669"/>
    <property type="project" value="UniProtKB-SubCell"/>
</dbReference>
<evidence type="ECO:0000256" key="5">
    <source>
        <dbReference type="ARBA" id="ARBA00022490"/>
    </source>
</evidence>
<dbReference type="OMA" id="MNFKYKY"/>
<dbReference type="eggNOG" id="KOG1037">
    <property type="taxonomic scope" value="Eukaryota"/>
</dbReference>
<dbReference type="GO" id="GO:0005694">
    <property type="term" value="C:chromosome"/>
    <property type="evidence" value="ECO:0007669"/>
    <property type="project" value="UniProtKB-SubCell"/>
</dbReference>
<dbReference type="PIRSF" id="PIRSF000489">
    <property type="entry name" value="NAD_ADPRT"/>
    <property type="match status" value="1"/>
</dbReference>
<dbReference type="Pfam" id="PF00645">
    <property type="entry name" value="zf-PARP"/>
    <property type="match status" value="2"/>
</dbReference>
<reference evidence="38 39" key="2">
    <citation type="journal article" date="2010" name="Nucleic Acids Res.">
        <title>BeetleBase in 2010: revisions to provide comprehensive genomic information for Tribolium castaneum.</title>
        <authorList>
            <person name="Kim H.S."/>
            <person name="Murphy T."/>
            <person name="Xia J."/>
            <person name="Caragea D."/>
            <person name="Park Y."/>
            <person name="Beeman R.W."/>
            <person name="Lorenzen M.D."/>
            <person name="Butcher S."/>
            <person name="Manak J.R."/>
            <person name="Brown S.J."/>
        </authorList>
    </citation>
    <scope>NUCLEOTIDE SEQUENCE [LARGE SCALE GENOMIC DNA]</scope>
    <source>
        <strain evidence="38 39">Georgia GA2</strain>
    </source>
</reference>
<dbReference type="FunFam" id="3.90.640.80:FF:000002">
    <property type="entry name" value="Poly [ADP-ribose] polymerase"/>
    <property type="match status" value="1"/>
</dbReference>
<dbReference type="InterPro" id="IPR036420">
    <property type="entry name" value="BRCT_dom_sf"/>
</dbReference>
<comment type="catalytic activity">
    <reaction evidence="27">
        <text>L-histidyl-[protein] + NAD(+) = N(tele)-(ADP-D-ribosyl)-L-histidyl-[protein] + nicotinamide + H(+)</text>
        <dbReference type="Rhea" id="RHEA:72071"/>
        <dbReference type="Rhea" id="RHEA-COMP:9745"/>
        <dbReference type="Rhea" id="RHEA-COMP:18085"/>
        <dbReference type="ChEBI" id="CHEBI:15378"/>
        <dbReference type="ChEBI" id="CHEBI:17154"/>
        <dbReference type="ChEBI" id="CHEBI:29979"/>
        <dbReference type="ChEBI" id="CHEBI:57540"/>
        <dbReference type="ChEBI" id="CHEBI:191398"/>
    </reaction>
    <physiologicalReaction direction="left-to-right" evidence="27">
        <dbReference type="Rhea" id="RHEA:72072"/>
    </physiologicalReaction>
</comment>
<evidence type="ECO:0000256" key="24">
    <source>
        <dbReference type="ARBA" id="ARBA00024164"/>
    </source>
</evidence>
<keyword evidence="15" id="KW-0863">Zinc-finger</keyword>
<comment type="similarity">
    <text evidence="25">Belongs to the ARTD/PARP family.</text>
</comment>
<dbReference type="Pfam" id="PF05406">
    <property type="entry name" value="WGR"/>
    <property type="match status" value="1"/>
</dbReference>
<dbReference type="EC" id="2.4.2.30" evidence="30"/>
<dbReference type="GO" id="GO:0006302">
    <property type="term" value="P:double-strand break repair"/>
    <property type="evidence" value="ECO:0000318"/>
    <property type="project" value="GO_Central"/>
</dbReference>
<dbReference type="GO" id="GO:0140806">
    <property type="term" value="F:NAD+-protein-aspartate ADP-ribosyltransferase activity"/>
    <property type="evidence" value="ECO:0007669"/>
    <property type="project" value="RHEA"/>
</dbReference>
<dbReference type="Gene3D" id="3.30.1740.10">
    <property type="entry name" value="Zinc finger, PARP-type"/>
    <property type="match status" value="2"/>
</dbReference>
<evidence type="ECO:0000256" key="23">
    <source>
        <dbReference type="ARBA" id="ARBA00024159"/>
    </source>
</evidence>
<name>D6WDU4_TRICA</name>
<dbReference type="GO" id="GO:0140808">
    <property type="term" value="F:NAD+-protein-tyrosine ADP-ribosyltransferase activity"/>
    <property type="evidence" value="ECO:0007669"/>
    <property type="project" value="RHEA"/>
</dbReference>
<evidence type="ECO:0000256" key="16">
    <source>
        <dbReference type="ARBA" id="ARBA00022833"/>
    </source>
</evidence>
<comment type="subcellular location">
    <subcellularLocation>
        <location evidence="1">Chromosome</location>
    </subcellularLocation>
    <subcellularLocation>
        <location evidence="2">Cytoplasm</location>
        <location evidence="2">Cytosol</location>
    </subcellularLocation>
    <subcellularLocation>
        <location evidence="3">Nucleus</location>
        <location evidence="3">Nucleolus</location>
    </subcellularLocation>
</comment>
<dbReference type="SMART" id="SM00292">
    <property type="entry name" value="BRCT"/>
    <property type="match status" value="1"/>
</dbReference>
<reference evidence="38 39" key="1">
    <citation type="journal article" date="2008" name="Nature">
        <title>The genome of the model beetle and pest Tribolium castaneum.</title>
        <authorList>
            <consortium name="Tribolium Genome Sequencing Consortium"/>
            <person name="Richards S."/>
            <person name="Gibbs R.A."/>
            <person name="Weinstock G.M."/>
            <person name="Brown S.J."/>
            <person name="Denell R."/>
            <person name="Beeman R.W."/>
            <person name="Gibbs R."/>
            <person name="Beeman R.W."/>
            <person name="Brown S.J."/>
            <person name="Bucher G."/>
            <person name="Friedrich M."/>
            <person name="Grimmelikhuijzen C.J."/>
            <person name="Klingler M."/>
            <person name="Lorenzen M."/>
            <person name="Richards S."/>
            <person name="Roth S."/>
            <person name="Schroder R."/>
            <person name="Tautz D."/>
            <person name="Zdobnov E.M."/>
            <person name="Muzny D."/>
            <person name="Gibbs R.A."/>
            <person name="Weinstock G.M."/>
            <person name="Attaway T."/>
            <person name="Bell S."/>
            <person name="Buhay C.J."/>
            <person name="Chandrabose M.N."/>
            <person name="Chavez D."/>
            <person name="Clerk-Blankenburg K.P."/>
            <person name="Cree A."/>
            <person name="Dao M."/>
            <person name="Davis C."/>
            <person name="Chacko J."/>
            <person name="Dinh H."/>
            <person name="Dugan-Rocha S."/>
            <person name="Fowler G."/>
            <person name="Garner T.T."/>
            <person name="Garnes J."/>
            <person name="Gnirke A."/>
            <person name="Hawes A."/>
            <person name="Hernandez J."/>
            <person name="Hines S."/>
            <person name="Holder M."/>
            <person name="Hume J."/>
            <person name="Jhangiani S.N."/>
            <person name="Joshi V."/>
            <person name="Khan Z.M."/>
            <person name="Jackson L."/>
            <person name="Kovar C."/>
            <person name="Kowis A."/>
            <person name="Lee S."/>
            <person name="Lewis L.R."/>
            <person name="Margolis J."/>
            <person name="Morgan M."/>
            <person name="Nazareth L.V."/>
            <person name="Nguyen N."/>
            <person name="Okwuonu G."/>
            <person name="Parker D."/>
            <person name="Richards S."/>
            <person name="Ruiz S.J."/>
            <person name="Santibanez J."/>
            <person name="Savard J."/>
            <person name="Scherer S.E."/>
            <person name="Schneider B."/>
            <person name="Sodergren E."/>
            <person name="Tautz D."/>
            <person name="Vattahil S."/>
            <person name="Villasana D."/>
            <person name="White C.S."/>
            <person name="Wright R."/>
            <person name="Park Y."/>
            <person name="Beeman R.W."/>
            <person name="Lord J."/>
            <person name="Oppert B."/>
            <person name="Lorenzen M."/>
            <person name="Brown S."/>
            <person name="Wang L."/>
            <person name="Savard J."/>
            <person name="Tautz D."/>
            <person name="Richards S."/>
            <person name="Weinstock G."/>
            <person name="Gibbs R.A."/>
            <person name="Liu Y."/>
            <person name="Worley K."/>
            <person name="Weinstock G."/>
            <person name="Elsik C.G."/>
            <person name="Reese J.T."/>
            <person name="Elhaik E."/>
            <person name="Landan G."/>
            <person name="Graur D."/>
            <person name="Arensburger P."/>
            <person name="Atkinson P."/>
            <person name="Beeman R.W."/>
            <person name="Beidler J."/>
            <person name="Brown S.J."/>
            <person name="Demuth J.P."/>
            <person name="Drury D.W."/>
            <person name="Du Y.Z."/>
            <person name="Fujiwara H."/>
            <person name="Lorenzen M."/>
            <person name="Maselli V."/>
            <person name="Osanai M."/>
            <person name="Park Y."/>
            <person name="Robertson H.M."/>
            <person name="Tu Z."/>
            <person name="Wang J.J."/>
            <person name="Wang S."/>
            <person name="Richards S."/>
            <person name="Song H."/>
            <person name="Zhang L."/>
            <person name="Sodergren E."/>
            <person name="Werner D."/>
            <person name="Stanke M."/>
            <person name="Morgenstern B."/>
            <person name="Solovyev V."/>
            <person name="Kosarev P."/>
            <person name="Brown G."/>
            <person name="Chen H.C."/>
            <person name="Ermolaeva O."/>
            <person name="Hlavina W."/>
            <person name="Kapustin Y."/>
            <person name="Kiryutin B."/>
            <person name="Kitts P."/>
            <person name="Maglott D."/>
            <person name="Pruitt K."/>
            <person name="Sapojnikov V."/>
            <person name="Souvorov A."/>
            <person name="Mackey A.J."/>
            <person name="Waterhouse R.M."/>
            <person name="Wyder S."/>
            <person name="Zdobnov E.M."/>
            <person name="Zdobnov E.M."/>
            <person name="Wyder S."/>
            <person name="Kriventseva E.V."/>
            <person name="Kadowaki T."/>
            <person name="Bork P."/>
            <person name="Aranda M."/>
            <person name="Bao R."/>
            <person name="Beermann A."/>
            <person name="Berns N."/>
            <person name="Bolognesi R."/>
            <person name="Bonneton F."/>
            <person name="Bopp D."/>
            <person name="Brown S.J."/>
            <person name="Bucher G."/>
            <person name="Butts T."/>
            <person name="Chaumot A."/>
            <person name="Denell R.E."/>
            <person name="Ferrier D.E."/>
            <person name="Friedrich M."/>
            <person name="Gordon C.M."/>
            <person name="Jindra M."/>
            <person name="Klingler M."/>
            <person name="Lan Q."/>
            <person name="Lattorff H.M."/>
            <person name="Laudet V."/>
            <person name="von Levetsow C."/>
            <person name="Liu Z."/>
            <person name="Lutz R."/>
            <person name="Lynch J.A."/>
            <person name="da Fonseca R.N."/>
            <person name="Posnien N."/>
            <person name="Reuter R."/>
            <person name="Roth S."/>
            <person name="Savard J."/>
            <person name="Schinko J.B."/>
            <person name="Schmitt C."/>
            <person name="Schoppmeier M."/>
            <person name="Schroder R."/>
            <person name="Shippy T.D."/>
            <person name="Simonnet F."/>
            <person name="Marques-Souza H."/>
            <person name="Tautz D."/>
            <person name="Tomoyasu Y."/>
            <person name="Trauner J."/>
            <person name="Van der Zee M."/>
            <person name="Vervoort M."/>
            <person name="Wittkopp N."/>
            <person name="Wimmer E.A."/>
            <person name="Yang X."/>
            <person name="Jones A.K."/>
            <person name="Sattelle D.B."/>
            <person name="Ebert P.R."/>
            <person name="Nelson D."/>
            <person name="Scott J.G."/>
            <person name="Beeman R.W."/>
            <person name="Muthukrishnan S."/>
            <person name="Kramer K.J."/>
            <person name="Arakane Y."/>
            <person name="Beeman R.W."/>
            <person name="Zhu Q."/>
            <person name="Hogenkamp D."/>
            <person name="Dixit R."/>
            <person name="Oppert B."/>
            <person name="Jiang H."/>
            <person name="Zou Z."/>
            <person name="Marshall J."/>
            <person name="Elpidina E."/>
            <person name="Vinokurov K."/>
            <person name="Oppert C."/>
            <person name="Zou Z."/>
            <person name="Evans J."/>
            <person name="Lu Z."/>
            <person name="Zhao P."/>
            <person name="Sumathipala N."/>
            <person name="Altincicek B."/>
            <person name="Vilcinskas A."/>
            <person name="Williams M."/>
            <person name="Hultmark D."/>
            <person name="Hetru C."/>
            <person name="Jiang H."/>
            <person name="Grimmelikhuijzen C.J."/>
            <person name="Hauser F."/>
            <person name="Cazzamali G."/>
            <person name="Williamson M."/>
            <person name="Park Y."/>
            <person name="Li B."/>
            <person name="Tanaka Y."/>
            <person name="Predel R."/>
            <person name="Neupert S."/>
            <person name="Schachtner J."/>
            <person name="Verleyen P."/>
            <person name="Raible F."/>
            <person name="Bork P."/>
            <person name="Friedrich M."/>
            <person name="Walden K.K."/>
            <person name="Robertson H.M."/>
            <person name="Angeli S."/>
            <person name="Foret S."/>
            <person name="Bucher G."/>
            <person name="Schuetz S."/>
            <person name="Maleszka R."/>
            <person name="Wimmer E.A."/>
            <person name="Beeman R.W."/>
            <person name="Lorenzen M."/>
            <person name="Tomoyasu Y."/>
            <person name="Miller S.C."/>
            <person name="Grossmann D."/>
            <person name="Bucher G."/>
        </authorList>
    </citation>
    <scope>NUCLEOTIDE SEQUENCE [LARGE SCALE GENOMIC DNA]</scope>
    <source>
        <strain evidence="38 39">Georgia GA2</strain>
    </source>
</reference>
<keyword evidence="18" id="KW-0805">Transcription regulation</keyword>
<dbReference type="SUPFAM" id="SSF57716">
    <property type="entry name" value="Glucocorticoid receptor-like (DNA-binding domain)"/>
    <property type="match status" value="2"/>
</dbReference>